<protein>
    <submittedName>
        <fullName evidence="5">ABC transporter substrate-binding protein</fullName>
    </submittedName>
</protein>
<evidence type="ECO:0000259" key="4">
    <source>
        <dbReference type="Pfam" id="PF00496"/>
    </source>
</evidence>
<feature type="domain" description="Solute-binding protein family 5" evidence="4">
    <location>
        <begin position="78"/>
        <end position="437"/>
    </location>
</feature>
<dbReference type="STRING" id="1122125.GCA_000423185_00907"/>
<dbReference type="PANTHER" id="PTHR30290">
    <property type="entry name" value="PERIPLASMIC BINDING COMPONENT OF ABC TRANSPORTER"/>
    <property type="match status" value="1"/>
</dbReference>
<dbReference type="Gene3D" id="3.10.105.10">
    <property type="entry name" value="Dipeptide-binding Protein, Domain 3"/>
    <property type="match status" value="1"/>
</dbReference>
<dbReference type="SUPFAM" id="SSF53850">
    <property type="entry name" value="Periplasmic binding protein-like II"/>
    <property type="match status" value="1"/>
</dbReference>
<dbReference type="PIRSF" id="PIRSF002741">
    <property type="entry name" value="MppA"/>
    <property type="match status" value="1"/>
</dbReference>
<sequence length="534" mass="58607">MPFPLSRRALLSGVGAAAMLGSLPRGARAQTPVKGGTLTVAADTEPRNLNPALVASNGVFYVASKVIEPLAEMAYDGKLTPVLATAWQGSDDGKTVTFTLRDGVTWHDGQPFTSADVAFSATELWSKRQNLGRVVFKDLQAVDTPDDRTAVFRFATPIPLQLVENALPALTAVVPRHLYEGADIDSNPHNEQLVGTGPFLYREHKPGEYYLLERNPSYWGQGGLPYLDRIVYRVLPDRGAVVAAHEAGEIQLSAFSAVPLEELERLKGIPELAVVRKGYEGITYQLTVEINHRRKELADVRVRRAIAHAIDQGYVVDTIFRGYAAAATGPVPKTGVPFYTPDVATYPFDPKKAEALLDEAGYPRQDGGMRFAVNLLPAPWFEQTRQMGDYLRQALRAVGIDATLVTNDDAGHLKAVYTDHAFDLAIGSPVYRNDPAISTTILYRGGLPDGVPFSNQYGYDDPAMNDLIDRAAVELDRGKRIDLYQQFQSRAADQLPLIVAAEFTFITVASRRLHNIATNPRWATSSWADTWLEG</sequence>
<dbReference type="CDD" id="cd08517">
    <property type="entry name" value="PBP2_NikA_DppA_OppA_like_13"/>
    <property type="match status" value="1"/>
</dbReference>
<evidence type="ECO:0000313" key="5">
    <source>
        <dbReference type="EMBL" id="OWJ63724.1"/>
    </source>
</evidence>
<comment type="subcellular location">
    <subcellularLocation>
        <location evidence="1">Periplasm</location>
    </subcellularLocation>
</comment>
<dbReference type="Proteomes" id="UP000196655">
    <property type="component" value="Unassembled WGS sequence"/>
</dbReference>
<proteinExistence type="inferred from homology"/>
<keyword evidence="6" id="KW-1185">Reference proteome</keyword>
<dbReference type="InterPro" id="IPR039424">
    <property type="entry name" value="SBP_5"/>
</dbReference>
<dbReference type="InterPro" id="IPR030678">
    <property type="entry name" value="Peptide/Ni-bd"/>
</dbReference>
<evidence type="ECO:0000256" key="2">
    <source>
        <dbReference type="ARBA" id="ARBA00005695"/>
    </source>
</evidence>
<dbReference type="GO" id="GO:0030288">
    <property type="term" value="C:outer membrane-bounded periplasmic space"/>
    <property type="evidence" value="ECO:0007669"/>
    <property type="project" value="UniProtKB-ARBA"/>
</dbReference>
<evidence type="ECO:0000256" key="1">
    <source>
        <dbReference type="ARBA" id="ARBA00004418"/>
    </source>
</evidence>
<organism evidence="5 6">
    <name type="scientific">Inquilinus limosus</name>
    <dbReference type="NCBI Taxonomy" id="171674"/>
    <lineage>
        <taxon>Bacteria</taxon>
        <taxon>Pseudomonadati</taxon>
        <taxon>Pseudomonadota</taxon>
        <taxon>Alphaproteobacteria</taxon>
        <taxon>Rhodospirillales</taxon>
        <taxon>Rhodospirillaceae</taxon>
        <taxon>Inquilinus</taxon>
    </lineage>
</organism>
<comment type="similarity">
    <text evidence="2">Belongs to the bacterial solute-binding protein 5 family.</text>
</comment>
<evidence type="ECO:0000256" key="3">
    <source>
        <dbReference type="ARBA" id="ARBA00022729"/>
    </source>
</evidence>
<dbReference type="PROSITE" id="PS51318">
    <property type="entry name" value="TAT"/>
    <property type="match status" value="1"/>
</dbReference>
<evidence type="ECO:0000313" key="6">
    <source>
        <dbReference type="Proteomes" id="UP000196655"/>
    </source>
</evidence>
<dbReference type="AlphaFoldDB" id="A0A211ZEZ0"/>
<accession>A0A211ZEZ0</accession>
<comment type="caution">
    <text evidence="5">The sequence shown here is derived from an EMBL/GenBank/DDBJ whole genome shotgun (WGS) entry which is preliminary data.</text>
</comment>
<dbReference type="EMBL" id="NHON01000082">
    <property type="protein sequence ID" value="OWJ63724.1"/>
    <property type="molecule type" value="Genomic_DNA"/>
</dbReference>
<dbReference type="InterPro" id="IPR000914">
    <property type="entry name" value="SBP_5_dom"/>
</dbReference>
<dbReference type="PANTHER" id="PTHR30290:SF38">
    <property type="entry name" value="D,D-DIPEPTIDE-BINDING PERIPLASMIC PROTEIN DDPA-RELATED"/>
    <property type="match status" value="1"/>
</dbReference>
<keyword evidence="3" id="KW-0732">Signal</keyword>
<reference evidence="6" key="1">
    <citation type="submission" date="2017-05" db="EMBL/GenBank/DDBJ databases">
        <authorList>
            <person name="Macchi M."/>
            <person name="Festa S."/>
            <person name="Coppotelli B.M."/>
            <person name="Morelli I.S."/>
        </authorList>
    </citation>
    <scope>NUCLEOTIDE SEQUENCE [LARGE SCALE GENOMIC DNA]</scope>
    <source>
        <strain evidence="6">I</strain>
    </source>
</reference>
<dbReference type="RefSeq" id="WP_088155378.1">
    <property type="nucleotide sequence ID" value="NZ_NHON01000082.1"/>
</dbReference>
<dbReference type="OrthoDB" id="9803988at2"/>
<dbReference type="InterPro" id="IPR006311">
    <property type="entry name" value="TAT_signal"/>
</dbReference>
<dbReference type="Gene3D" id="3.40.190.10">
    <property type="entry name" value="Periplasmic binding protein-like II"/>
    <property type="match status" value="1"/>
</dbReference>
<gene>
    <name evidence="5" type="ORF">BWR60_28455</name>
</gene>
<dbReference type="GO" id="GO:0015833">
    <property type="term" value="P:peptide transport"/>
    <property type="evidence" value="ECO:0007669"/>
    <property type="project" value="TreeGrafter"/>
</dbReference>
<dbReference type="GO" id="GO:0043190">
    <property type="term" value="C:ATP-binding cassette (ABC) transporter complex"/>
    <property type="evidence" value="ECO:0007669"/>
    <property type="project" value="InterPro"/>
</dbReference>
<name>A0A211ZEZ0_9PROT</name>
<dbReference type="Pfam" id="PF00496">
    <property type="entry name" value="SBP_bac_5"/>
    <property type="match status" value="1"/>
</dbReference>
<dbReference type="GO" id="GO:1904680">
    <property type="term" value="F:peptide transmembrane transporter activity"/>
    <property type="evidence" value="ECO:0007669"/>
    <property type="project" value="TreeGrafter"/>
</dbReference>